<dbReference type="Proteomes" id="UP000887116">
    <property type="component" value="Unassembled WGS sequence"/>
</dbReference>
<dbReference type="AlphaFoldDB" id="A0A8X6JB04"/>
<dbReference type="GO" id="GO:0004386">
    <property type="term" value="F:helicase activity"/>
    <property type="evidence" value="ECO:0007669"/>
    <property type="project" value="UniProtKB-KW"/>
</dbReference>
<keyword evidence="1" id="KW-0067">ATP-binding</keyword>
<proteinExistence type="predicted"/>
<organism evidence="1 2">
    <name type="scientific">Trichonephila clavata</name>
    <name type="common">Joro spider</name>
    <name type="synonym">Nephila clavata</name>
    <dbReference type="NCBI Taxonomy" id="2740835"/>
    <lineage>
        <taxon>Eukaryota</taxon>
        <taxon>Metazoa</taxon>
        <taxon>Ecdysozoa</taxon>
        <taxon>Arthropoda</taxon>
        <taxon>Chelicerata</taxon>
        <taxon>Arachnida</taxon>
        <taxon>Araneae</taxon>
        <taxon>Araneomorphae</taxon>
        <taxon>Entelegynae</taxon>
        <taxon>Araneoidea</taxon>
        <taxon>Nephilidae</taxon>
        <taxon>Trichonephila</taxon>
    </lineage>
</organism>
<comment type="caution">
    <text evidence="1">The sequence shown here is derived from an EMBL/GenBank/DDBJ whole genome shotgun (WGS) entry which is preliminary data.</text>
</comment>
<dbReference type="EMBL" id="BMAO01025026">
    <property type="protein sequence ID" value="GFQ99600.1"/>
    <property type="molecule type" value="Genomic_DNA"/>
</dbReference>
<dbReference type="OrthoDB" id="6512014at2759"/>
<accession>A0A8X6JB04</accession>
<evidence type="ECO:0000313" key="2">
    <source>
        <dbReference type="Proteomes" id="UP000887116"/>
    </source>
</evidence>
<keyword evidence="1" id="KW-0347">Helicase</keyword>
<name>A0A8X6JB04_TRICU</name>
<evidence type="ECO:0000313" key="1">
    <source>
        <dbReference type="EMBL" id="GFQ99600.1"/>
    </source>
</evidence>
<keyword evidence="1" id="KW-0547">Nucleotide-binding</keyword>
<protein>
    <submittedName>
        <fullName evidence="1">ATP-dependent DNA helicase</fullName>
    </submittedName>
</protein>
<gene>
    <name evidence="1" type="ORF">TNCT_132851</name>
</gene>
<reference evidence="1" key="1">
    <citation type="submission" date="2020-07" db="EMBL/GenBank/DDBJ databases">
        <title>Multicomponent nature underlies the extraordinary mechanical properties of spider dragline silk.</title>
        <authorList>
            <person name="Kono N."/>
            <person name="Nakamura H."/>
            <person name="Mori M."/>
            <person name="Yoshida Y."/>
            <person name="Ohtoshi R."/>
            <person name="Malay A.D."/>
            <person name="Moran D.A.P."/>
            <person name="Tomita M."/>
            <person name="Numata K."/>
            <person name="Arakawa K."/>
        </authorList>
    </citation>
    <scope>NUCLEOTIDE SEQUENCE</scope>
</reference>
<sequence>MELENNDYPDIETFYEANSDVCEYLNILRVKIMCPRVFLKREPNEKWHKAFNLFYSIFSNPIAIQFITEEYSCSTYKVEYVNKANRSISNLQRQIIKIMNTSNSKL</sequence>
<keyword evidence="1" id="KW-0378">Hydrolase</keyword>
<keyword evidence="2" id="KW-1185">Reference proteome</keyword>